<organism evidence="3 4">
    <name type="scientific">Musa balbisiana</name>
    <name type="common">Banana</name>
    <dbReference type="NCBI Taxonomy" id="52838"/>
    <lineage>
        <taxon>Eukaryota</taxon>
        <taxon>Viridiplantae</taxon>
        <taxon>Streptophyta</taxon>
        <taxon>Embryophyta</taxon>
        <taxon>Tracheophyta</taxon>
        <taxon>Spermatophyta</taxon>
        <taxon>Magnoliopsida</taxon>
        <taxon>Liliopsida</taxon>
        <taxon>Zingiberales</taxon>
        <taxon>Musaceae</taxon>
        <taxon>Musa</taxon>
    </lineage>
</organism>
<sequence length="387" mass="42098">MRSASFMADGRDCMRRHDGDFMETLAAAASSLPDSELLHSVANALVSAGGDGRPLRILRRSLMLSLHLFLSLLSLFSLVLSHLSSPPRRPPPRASVTDPLSPTDGTSAGRALSRVLSAVSRVPVASRKYDLVRSLAERLLGDNLRYASCEGRAFQVINRAALSGAFARTLRRLEAAVAAEASLAPGDGSGGRIMGAVKSRVRRWAEGAAVAPGMVVGVGVSADKLAAEVMWLGQKMAESGAVADAVAMWGEAAGLAQLAVSAVPRLQVALVRVCAFMFKHANSKNFDEVKVREEEESHLAIFQMAMLKSWLPLLCQACNGVDTPILSSRVKAEMVSMLEEMIEKLSWDQQEEILSLWLHHFTECPDSDWPNLESCYMRWYSESLRFL</sequence>
<evidence type="ECO:0000256" key="1">
    <source>
        <dbReference type="SAM" id="MobiDB-lite"/>
    </source>
</evidence>
<keyword evidence="4" id="KW-1185">Reference proteome</keyword>
<feature type="transmembrane region" description="Helical" evidence="2">
    <location>
        <begin position="62"/>
        <end position="83"/>
    </location>
</feature>
<dbReference type="UniPathway" id="UPA00143"/>
<keyword evidence="2" id="KW-1133">Transmembrane helix</keyword>
<evidence type="ECO:0000313" key="3">
    <source>
        <dbReference type="EMBL" id="THU54565.1"/>
    </source>
</evidence>
<dbReference type="PANTHER" id="PTHR31060">
    <property type="entry name" value="OSJNBA0011J08.25 PROTEIN-RELATED"/>
    <property type="match status" value="1"/>
</dbReference>
<dbReference type="PANTHER" id="PTHR31060:SF4">
    <property type="entry name" value="1,8-CINEOLE SYNTHASE"/>
    <property type="match status" value="1"/>
</dbReference>
<dbReference type="GO" id="GO:0016567">
    <property type="term" value="P:protein ubiquitination"/>
    <property type="evidence" value="ECO:0007669"/>
    <property type="project" value="UniProtKB-UniPathway"/>
</dbReference>
<comment type="caution">
    <text evidence="3">The sequence shown here is derived from an EMBL/GenBank/DDBJ whole genome shotgun (WGS) entry which is preliminary data.</text>
</comment>
<evidence type="ECO:0000313" key="4">
    <source>
        <dbReference type="Proteomes" id="UP000317650"/>
    </source>
</evidence>
<dbReference type="AlphaFoldDB" id="A0A4S8J026"/>
<keyword evidence="2" id="KW-0812">Transmembrane</keyword>
<name>A0A4S8J026_MUSBA</name>
<dbReference type="InterPro" id="IPR038920">
    <property type="entry name" value="At3g05675-like"/>
</dbReference>
<accession>A0A4S8J026</accession>
<gene>
    <name evidence="3" type="ORF">C4D60_Mb10t26430</name>
</gene>
<evidence type="ECO:0000256" key="2">
    <source>
        <dbReference type="SAM" id="Phobius"/>
    </source>
</evidence>
<dbReference type="EMBL" id="PYDT01000008">
    <property type="protein sequence ID" value="THU54565.1"/>
    <property type="molecule type" value="Genomic_DNA"/>
</dbReference>
<keyword evidence="2" id="KW-0472">Membrane</keyword>
<dbReference type="Proteomes" id="UP000317650">
    <property type="component" value="Chromosome 10"/>
</dbReference>
<proteinExistence type="predicted"/>
<evidence type="ECO:0008006" key="5">
    <source>
        <dbReference type="Google" id="ProtNLM"/>
    </source>
</evidence>
<feature type="region of interest" description="Disordered" evidence="1">
    <location>
        <begin position="84"/>
        <end position="108"/>
    </location>
</feature>
<reference evidence="3 4" key="1">
    <citation type="journal article" date="2019" name="Nat. Plants">
        <title>Genome sequencing of Musa balbisiana reveals subgenome evolution and function divergence in polyploid bananas.</title>
        <authorList>
            <person name="Yao X."/>
        </authorList>
    </citation>
    <scope>NUCLEOTIDE SEQUENCE [LARGE SCALE GENOMIC DNA]</scope>
    <source>
        <strain evidence="4">cv. DH-PKW</strain>
        <tissue evidence="3">Leaves</tissue>
    </source>
</reference>
<protein>
    <recommendedName>
        <fullName evidence="5">BTB/POZ domain-containing protein</fullName>
    </recommendedName>
</protein>